<keyword evidence="1" id="KW-0472">Membrane</keyword>
<reference evidence="4" key="1">
    <citation type="submission" date="2021-03" db="EMBL/GenBank/DDBJ databases">
        <title>novel species isolated from a fishpond in China.</title>
        <authorList>
            <person name="Lu H."/>
            <person name="Cai Z."/>
        </authorList>
    </citation>
    <scope>NUCLEOTIDE SEQUENCE</scope>
    <source>
        <strain evidence="4">JCM 30855</strain>
    </source>
</reference>
<dbReference type="SUPFAM" id="SSF141868">
    <property type="entry name" value="EAL domain-like"/>
    <property type="match status" value="1"/>
</dbReference>
<name>A0A939IQZ1_9ALTE</name>
<dbReference type="CDD" id="cd01948">
    <property type="entry name" value="EAL"/>
    <property type="match status" value="1"/>
</dbReference>
<feature type="domain" description="EAL" evidence="2">
    <location>
        <begin position="244"/>
        <end position="498"/>
    </location>
</feature>
<evidence type="ECO:0000259" key="3">
    <source>
        <dbReference type="PROSITE" id="PS50887"/>
    </source>
</evidence>
<dbReference type="Proteomes" id="UP000664654">
    <property type="component" value="Unassembled WGS sequence"/>
</dbReference>
<dbReference type="InterPro" id="IPR001633">
    <property type="entry name" value="EAL_dom"/>
</dbReference>
<comment type="caution">
    <text evidence="4">The sequence shown here is derived from an EMBL/GenBank/DDBJ whole genome shotgun (WGS) entry which is preliminary data.</text>
</comment>
<dbReference type="InterPro" id="IPR029787">
    <property type="entry name" value="Nucleotide_cyclase"/>
</dbReference>
<dbReference type="InterPro" id="IPR043128">
    <property type="entry name" value="Rev_trsase/Diguanyl_cyclase"/>
</dbReference>
<dbReference type="AlphaFoldDB" id="A0A939IQZ1"/>
<dbReference type="Gene3D" id="3.30.70.270">
    <property type="match status" value="1"/>
</dbReference>
<dbReference type="RefSeq" id="WP_206573672.1">
    <property type="nucleotide sequence ID" value="NZ_JAFKCV010000004.1"/>
</dbReference>
<feature type="domain" description="GGDEF" evidence="3">
    <location>
        <begin position="104"/>
        <end position="235"/>
    </location>
</feature>
<dbReference type="Pfam" id="PF00990">
    <property type="entry name" value="GGDEF"/>
    <property type="match status" value="1"/>
</dbReference>
<dbReference type="GO" id="GO:0071111">
    <property type="term" value="F:cyclic-guanylate-specific phosphodiesterase activity"/>
    <property type="evidence" value="ECO:0007669"/>
    <property type="project" value="InterPro"/>
</dbReference>
<dbReference type="InterPro" id="IPR035919">
    <property type="entry name" value="EAL_sf"/>
</dbReference>
<accession>A0A939IQZ1</accession>
<dbReference type="Pfam" id="PF00563">
    <property type="entry name" value="EAL"/>
    <property type="match status" value="1"/>
</dbReference>
<feature type="transmembrane region" description="Helical" evidence="1">
    <location>
        <begin position="7"/>
        <end position="25"/>
    </location>
</feature>
<dbReference type="InterPro" id="IPR050706">
    <property type="entry name" value="Cyclic-di-GMP_PDE-like"/>
</dbReference>
<keyword evidence="5" id="KW-1185">Reference proteome</keyword>
<dbReference type="SMART" id="SM00052">
    <property type="entry name" value="EAL"/>
    <property type="match status" value="1"/>
</dbReference>
<keyword evidence="1" id="KW-0812">Transmembrane</keyword>
<dbReference type="InterPro" id="IPR000160">
    <property type="entry name" value="GGDEF_dom"/>
</dbReference>
<dbReference type="SUPFAM" id="SSF55073">
    <property type="entry name" value="Nucleotide cyclase"/>
    <property type="match status" value="1"/>
</dbReference>
<keyword evidence="1" id="KW-1133">Transmembrane helix</keyword>
<dbReference type="PROSITE" id="PS50883">
    <property type="entry name" value="EAL"/>
    <property type="match status" value="1"/>
</dbReference>
<proteinExistence type="predicted"/>
<feature type="transmembrane region" description="Helical" evidence="1">
    <location>
        <begin position="48"/>
        <end position="67"/>
    </location>
</feature>
<dbReference type="EMBL" id="JAFKCV010000004">
    <property type="protein sequence ID" value="MBN7825569.1"/>
    <property type="molecule type" value="Genomic_DNA"/>
</dbReference>
<gene>
    <name evidence="4" type="ORF">J0A66_10075</name>
</gene>
<evidence type="ECO:0000313" key="4">
    <source>
        <dbReference type="EMBL" id="MBN7825569.1"/>
    </source>
</evidence>
<evidence type="ECO:0000259" key="2">
    <source>
        <dbReference type="PROSITE" id="PS50883"/>
    </source>
</evidence>
<dbReference type="PROSITE" id="PS50887">
    <property type="entry name" value="GGDEF"/>
    <property type="match status" value="1"/>
</dbReference>
<organism evidence="4 5">
    <name type="scientific">Bowmanella dokdonensis</name>
    <dbReference type="NCBI Taxonomy" id="751969"/>
    <lineage>
        <taxon>Bacteria</taxon>
        <taxon>Pseudomonadati</taxon>
        <taxon>Pseudomonadota</taxon>
        <taxon>Gammaproteobacteria</taxon>
        <taxon>Alteromonadales</taxon>
        <taxon>Alteromonadaceae</taxon>
        <taxon>Bowmanella</taxon>
    </lineage>
</organism>
<evidence type="ECO:0000256" key="1">
    <source>
        <dbReference type="SAM" id="Phobius"/>
    </source>
</evidence>
<protein>
    <submittedName>
        <fullName evidence="4">Bifunctional diguanylate cyclase/phosphodiesterase</fullName>
    </submittedName>
</protein>
<dbReference type="PANTHER" id="PTHR33121:SF19">
    <property type="entry name" value="CYCLIC DI-GMP PHOSPHODIESTERASE PA2567"/>
    <property type="match status" value="1"/>
</dbReference>
<dbReference type="CDD" id="cd01949">
    <property type="entry name" value="GGDEF"/>
    <property type="match status" value="1"/>
</dbReference>
<dbReference type="Gene3D" id="3.20.20.450">
    <property type="entry name" value="EAL domain"/>
    <property type="match status" value="1"/>
</dbReference>
<dbReference type="NCBIfam" id="TIGR00254">
    <property type="entry name" value="GGDEF"/>
    <property type="match status" value="1"/>
</dbReference>
<dbReference type="SMART" id="SM00267">
    <property type="entry name" value="GGDEF"/>
    <property type="match status" value="1"/>
</dbReference>
<sequence length="515" mass="57472">MRKVLKSAGLIALIYTLLGASWILFSDLAVERFVSDHDLQRQVQTYKGWAYVLVNATLLFLLISRALSYFDKATQRDPLTKLYRHYQFTGYLKEMLSRQLPAGRQVILLYLDIDKFKSINEKLGYQGADIFLQSFSDRLRSHYQADTLMARLGADQFALAKPLGGSGDDYEAEGHYLQQLFAEGAAEAGLDIGCSIGVALAPEDGRNARELLSAAFIALKNGKQEQPGTIQLYNRNMSRDENERQAMLTDLREAIAGRRLSLVYQPQFDSFSQELTGCEVLLRWHCPKRSFVSPAEFIPLAEANNLMSAISAFVVEQASLELQQSGLLGQQVQRVSVNVSAMEFSNPALMENLLTRLRANESLYPYLQLEITETAALSDLGGSVKLLAELRRQGLKFSIDDFGTGYSSLMMLKELPIDEIKIDRAFIHDMLDQPKAIAIIETLASVARKLGISVVAEGVETEEQLQRLKDCGCHEVQGYLLARPMKIAEFVTFLQRGSPSGTGRRRSDATADKVL</sequence>
<evidence type="ECO:0000313" key="5">
    <source>
        <dbReference type="Proteomes" id="UP000664654"/>
    </source>
</evidence>
<dbReference type="PANTHER" id="PTHR33121">
    <property type="entry name" value="CYCLIC DI-GMP PHOSPHODIESTERASE PDEF"/>
    <property type="match status" value="1"/>
</dbReference>